<keyword evidence="1" id="KW-0472">Membrane</keyword>
<protein>
    <submittedName>
        <fullName evidence="2">Uncharacterized protein</fullName>
    </submittedName>
</protein>
<sequence length="67" mass="7657">MAAVRTYTRASLGTILYLVIGLIITVNQGYWHVDKWDGHFFSSLLTALVATVLWPIALFYTFILTHR</sequence>
<dbReference type="AlphaFoldDB" id="A0A1V2I1P8"/>
<feature type="transmembrane region" description="Helical" evidence="1">
    <location>
        <begin position="12"/>
        <end position="33"/>
    </location>
</feature>
<accession>A0A1V2I1P8</accession>
<keyword evidence="1" id="KW-1133">Transmembrane helix</keyword>
<keyword evidence="3" id="KW-1185">Reference proteome</keyword>
<dbReference type="OrthoDB" id="3215155at2"/>
<gene>
    <name evidence="2" type="ORF">BL253_36145</name>
</gene>
<evidence type="ECO:0000313" key="2">
    <source>
        <dbReference type="EMBL" id="ONH22261.1"/>
    </source>
</evidence>
<dbReference type="RefSeq" id="WP_076822568.1">
    <property type="nucleotide sequence ID" value="NZ_MOMC01000113.1"/>
</dbReference>
<evidence type="ECO:0000313" key="3">
    <source>
        <dbReference type="Proteomes" id="UP000188929"/>
    </source>
</evidence>
<reference evidence="3" key="1">
    <citation type="submission" date="2016-10" db="EMBL/GenBank/DDBJ databases">
        <title>Frankia sp. NRRL B-16386 Genome sequencing.</title>
        <authorList>
            <person name="Ghodhbane-Gtari F."/>
            <person name="Swanson E."/>
            <person name="Gueddou A."/>
            <person name="Hezbri K."/>
            <person name="Ktari K."/>
            <person name="Nouioui I."/>
            <person name="Morris K."/>
            <person name="Simpson S."/>
            <person name="Abebe-Akele F."/>
            <person name="Thomas K."/>
            <person name="Gtari M."/>
            <person name="Tisa L.S."/>
        </authorList>
    </citation>
    <scope>NUCLEOTIDE SEQUENCE [LARGE SCALE GENOMIC DNA]</scope>
    <source>
        <strain evidence="3">NRRL B-16386</strain>
    </source>
</reference>
<evidence type="ECO:0000256" key="1">
    <source>
        <dbReference type="SAM" id="Phobius"/>
    </source>
</evidence>
<dbReference type="EMBL" id="MOMC01000113">
    <property type="protein sequence ID" value="ONH22261.1"/>
    <property type="molecule type" value="Genomic_DNA"/>
</dbReference>
<dbReference type="Proteomes" id="UP000188929">
    <property type="component" value="Unassembled WGS sequence"/>
</dbReference>
<organism evidence="2 3">
    <name type="scientific">Pseudofrankia asymbiotica</name>
    <dbReference type="NCBI Taxonomy" id="1834516"/>
    <lineage>
        <taxon>Bacteria</taxon>
        <taxon>Bacillati</taxon>
        <taxon>Actinomycetota</taxon>
        <taxon>Actinomycetes</taxon>
        <taxon>Frankiales</taxon>
        <taxon>Frankiaceae</taxon>
        <taxon>Pseudofrankia</taxon>
    </lineage>
</organism>
<proteinExistence type="predicted"/>
<name>A0A1V2I1P8_9ACTN</name>
<feature type="transmembrane region" description="Helical" evidence="1">
    <location>
        <begin position="39"/>
        <end position="63"/>
    </location>
</feature>
<keyword evidence="1" id="KW-0812">Transmembrane</keyword>
<comment type="caution">
    <text evidence="2">The sequence shown here is derived from an EMBL/GenBank/DDBJ whole genome shotgun (WGS) entry which is preliminary data.</text>
</comment>